<dbReference type="EMBL" id="JBBMFO010000001">
    <property type="protein sequence ID" value="MEQ2400158.1"/>
    <property type="molecule type" value="Genomic_DNA"/>
</dbReference>
<reference evidence="1 2" key="1">
    <citation type="submission" date="2024-03" db="EMBL/GenBank/DDBJ databases">
        <title>Human intestinal bacterial collection.</title>
        <authorList>
            <person name="Pauvert C."/>
            <person name="Hitch T.C.A."/>
            <person name="Clavel T."/>
        </authorList>
    </citation>
    <scope>NUCLEOTIDE SEQUENCE [LARGE SCALE GENOMIC DNA]</scope>
    <source>
        <strain evidence="1 2">CLA-SR-H025</strain>
    </source>
</reference>
<protein>
    <submittedName>
        <fullName evidence="1">Phage tail protein</fullName>
    </submittedName>
</protein>
<dbReference type="Pfam" id="PF06995">
    <property type="entry name" value="Phage_P2_GpU"/>
    <property type="match status" value="1"/>
</dbReference>
<organism evidence="1 2">
    <name type="scientific">Peptoniphilus hominis</name>
    <name type="common">ex Hitch et al. 2025</name>
    <dbReference type="NCBI Taxonomy" id="3133174"/>
    <lineage>
        <taxon>Bacteria</taxon>
        <taxon>Bacillati</taxon>
        <taxon>Bacillota</taxon>
        <taxon>Tissierellia</taxon>
        <taxon>Tissierellales</taxon>
        <taxon>Peptoniphilaceae</taxon>
        <taxon>Peptoniphilus</taxon>
    </lineage>
</organism>
<keyword evidence="2" id="KW-1185">Reference proteome</keyword>
<dbReference type="Proteomes" id="UP001447979">
    <property type="component" value="Unassembled WGS sequence"/>
</dbReference>
<dbReference type="InterPro" id="IPR009734">
    <property type="entry name" value="Myoviridae_GpU"/>
</dbReference>
<comment type="caution">
    <text evidence="1">The sequence shown here is derived from an EMBL/GenBank/DDBJ whole genome shotgun (WGS) entry which is preliminary data.</text>
</comment>
<dbReference type="RefSeq" id="WP_349169833.1">
    <property type="nucleotide sequence ID" value="NZ_JBBMFO010000001.1"/>
</dbReference>
<accession>A0ABV1CBH0</accession>
<proteinExistence type="predicted"/>
<evidence type="ECO:0000313" key="1">
    <source>
        <dbReference type="EMBL" id="MEQ2400158.1"/>
    </source>
</evidence>
<evidence type="ECO:0000313" key="2">
    <source>
        <dbReference type="Proteomes" id="UP001447979"/>
    </source>
</evidence>
<name>A0ABV1CBH0_9FIRM</name>
<sequence length="190" mass="21059">MIGILGDLEFVASSNRIHTFQEMSTTQSVRYAEHASLQRKPALEYIGPNLDEVTLKIQWRIEDKVNPLAEIEKLKKKMDEGEILPFFLGSRKVGSGTFVIIDIPQTYNRVDNHGNVLSVSAEIKLKEVVEKKAGAENKVTKQPSKKAKQEKLTVAKNKALLKSFAVSPVLGAGLTALDKSLQMTKGLLKK</sequence>
<gene>
    <name evidence="1" type="ORF">WMO19_00915</name>
</gene>